<evidence type="ECO:0000313" key="3">
    <source>
        <dbReference type="EMBL" id="KAL3793377.1"/>
    </source>
</evidence>
<feature type="compositionally biased region" description="Low complexity" evidence="1">
    <location>
        <begin position="49"/>
        <end position="61"/>
    </location>
</feature>
<feature type="transmembrane region" description="Helical" evidence="2">
    <location>
        <begin position="113"/>
        <end position="130"/>
    </location>
</feature>
<evidence type="ECO:0000256" key="1">
    <source>
        <dbReference type="SAM" id="MobiDB-lite"/>
    </source>
</evidence>
<accession>A0ABD3PZF0</accession>
<evidence type="ECO:0000256" key="2">
    <source>
        <dbReference type="SAM" id="Phobius"/>
    </source>
</evidence>
<dbReference type="Proteomes" id="UP001530400">
    <property type="component" value="Unassembled WGS sequence"/>
</dbReference>
<sequence>MFRTTTLIKHATTLNRRSLQPSLRPAPPPSCISSSLSLHPSPTRCTHPSNSTSSRTLSSSSKNVHQESIQKAQELHAELKEMIDAQKVLQQTKAQTSNTASFISFLKNSKPQIFNIFFAFVCVLMAHQIHGLRQGYKKILGEMEAKEEEVKVLRTKLRQVCDVVDTNEDDDYSQKDNEPQTSFAMSLSEKCTRTIGDIFADSDKRPGYTWIMARKLASGDNMESSRFTNAIQQIITDELRTAVGDVVWSEEELKQKRVSELKAELNDVKVNHLGDNAQLSGLVEMLEQVHEEDLVDGVKKSDVGNSDGKVKRTRYAI</sequence>
<keyword evidence="2" id="KW-1133">Transmembrane helix</keyword>
<dbReference type="AlphaFoldDB" id="A0ABD3PZF0"/>
<protein>
    <submittedName>
        <fullName evidence="3">Uncharacterized protein</fullName>
    </submittedName>
</protein>
<proteinExistence type="predicted"/>
<feature type="compositionally biased region" description="Low complexity" evidence="1">
    <location>
        <begin position="31"/>
        <end position="42"/>
    </location>
</feature>
<keyword evidence="2" id="KW-0472">Membrane</keyword>
<reference evidence="3 4" key="1">
    <citation type="submission" date="2024-10" db="EMBL/GenBank/DDBJ databases">
        <title>Updated reference genomes for cyclostephanoid diatoms.</title>
        <authorList>
            <person name="Roberts W.R."/>
            <person name="Alverson A.J."/>
        </authorList>
    </citation>
    <scope>NUCLEOTIDE SEQUENCE [LARGE SCALE GENOMIC DNA]</scope>
    <source>
        <strain evidence="3 4">AJA010-31</strain>
    </source>
</reference>
<feature type="region of interest" description="Disordered" evidence="1">
    <location>
        <begin position="15"/>
        <end position="69"/>
    </location>
</feature>
<gene>
    <name evidence="3" type="ORF">ACHAWO_002578</name>
</gene>
<dbReference type="EMBL" id="JALLPJ020000396">
    <property type="protein sequence ID" value="KAL3793377.1"/>
    <property type="molecule type" value="Genomic_DNA"/>
</dbReference>
<organism evidence="3 4">
    <name type="scientific">Cyclotella atomus</name>
    <dbReference type="NCBI Taxonomy" id="382360"/>
    <lineage>
        <taxon>Eukaryota</taxon>
        <taxon>Sar</taxon>
        <taxon>Stramenopiles</taxon>
        <taxon>Ochrophyta</taxon>
        <taxon>Bacillariophyta</taxon>
        <taxon>Coscinodiscophyceae</taxon>
        <taxon>Thalassiosirophycidae</taxon>
        <taxon>Stephanodiscales</taxon>
        <taxon>Stephanodiscaceae</taxon>
        <taxon>Cyclotella</taxon>
    </lineage>
</organism>
<keyword evidence="2" id="KW-0812">Transmembrane</keyword>
<keyword evidence="4" id="KW-1185">Reference proteome</keyword>
<comment type="caution">
    <text evidence="3">The sequence shown here is derived from an EMBL/GenBank/DDBJ whole genome shotgun (WGS) entry which is preliminary data.</text>
</comment>
<evidence type="ECO:0000313" key="4">
    <source>
        <dbReference type="Proteomes" id="UP001530400"/>
    </source>
</evidence>
<name>A0ABD3PZF0_9STRA</name>